<evidence type="ECO:0000313" key="8">
    <source>
        <dbReference type="Proteomes" id="UP000494040"/>
    </source>
</evidence>
<evidence type="ECO:0000256" key="1">
    <source>
        <dbReference type="ARBA" id="ARBA00004141"/>
    </source>
</evidence>
<dbReference type="Proteomes" id="UP000494040">
    <property type="component" value="Unassembled WGS sequence"/>
</dbReference>
<feature type="transmembrane region" description="Helical" evidence="5">
    <location>
        <begin position="27"/>
        <end position="50"/>
    </location>
</feature>
<evidence type="ECO:0000256" key="5">
    <source>
        <dbReference type="SAM" id="Phobius"/>
    </source>
</evidence>
<feature type="transmembrane region" description="Helical" evidence="5">
    <location>
        <begin position="157"/>
        <end position="181"/>
    </location>
</feature>
<protein>
    <recommendedName>
        <fullName evidence="6">Major facilitator superfamily (MFS) profile domain-containing protein</fullName>
    </recommendedName>
</protein>
<accession>A0A8I6RW60</accession>
<dbReference type="OrthoDB" id="5141738at2759"/>
<keyword evidence="4 5" id="KW-0472">Membrane</keyword>
<proteinExistence type="predicted"/>
<organism evidence="7 8">
    <name type="scientific">Cimex lectularius</name>
    <name type="common">Bed bug</name>
    <name type="synonym">Acanthia lectularia</name>
    <dbReference type="NCBI Taxonomy" id="79782"/>
    <lineage>
        <taxon>Eukaryota</taxon>
        <taxon>Metazoa</taxon>
        <taxon>Ecdysozoa</taxon>
        <taxon>Arthropoda</taxon>
        <taxon>Hexapoda</taxon>
        <taxon>Insecta</taxon>
        <taxon>Pterygota</taxon>
        <taxon>Neoptera</taxon>
        <taxon>Paraneoptera</taxon>
        <taxon>Hemiptera</taxon>
        <taxon>Heteroptera</taxon>
        <taxon>Panheteroptera</taxon>
        <taxon>Cimicomorpha</taxon>
        <taxon>Cimicidae</taxon>
        <taxon>Cimex</taxon>
    </lineage>
</organism>
<evidence type="ECO:0000313" key="7">
    <source>
        <dbReference type="EnsemblMetazoa" id="XP_014250926.1"/>
    </source>
</evidence>
<dbReference type="AlphaFoldDB" id="A0A8I6RW60"/>
<keyword evidence="3 5" id="KW-1133">Transmembrane helix</keyword>
<feature type="transmembrane region" description="Helical" evidence="5">
    <location>
        <begin position="476"/>
        <end position="496"/>
    </location>
</feature>
<dbReference type="InterPro" id="IPR036259">
    <property type="entry name" value="MFS_trans_sf"/>
</dbReference>
<reference evidence="7" key="1">
    <citation type="submission" date="2022-01" db="UniProtKB">
        <authorList>
            <consortium name="EnsemblMetazoa"/>
        </authorList>
    </citation>
    <scope>IDENTIFICATION</scope>
</reference>
<feature type="transmembrane region" description="Helical" evidence="5">
    <location>
        <begin position="388"/>
        <end position="407"/>
    </location>
</feature>
<dbReference type="CDD" id="cd17317">
    <property type="entry name" value="MFS_SLC22"/>
    <property type="match status" value="1"/>
</dbReference>
<comment type="subcellular location">
    <subcellularLocation>
        <location evidence="1">Membrane</location>
        <topology evidence="1">Multi-pass membrane protein</topology>
    </subcellularLocation>
</comment>
<evidence type="ECO:0000256" key="4">
    <source>
        <dbReference type="ARBA" id="ARBA00023136"/>
    </source>
</evidence>
<dbReference type="InterPro" id="IPR020846">
    <property type="entry name" value="MFS_dom"/>
</dbReference>
<name>A0A8I6RW60_CIMLE</name>
<dbReference type="RefSeq" id="XP_014250926.1">
    <property type="nucleotide sequence ID" value="XM_014395440.2"/>
</dbReference>
<dbReference type="GeneID" id="106667482"/>
<keyword evidence="2 5" id="KW-0812">Transmembrane</keyword>
<dbReference type="KEGG" id="clec:106667482"/>
<feature type="domain" description="Major facilitator superfamily (MFS) profile" evidence="6">
    <location>
        <begin position="29"/>
        <end position="501"/>
    </location>
</feature>
<evidence type="ECO:0000256" key="3">
    <source>
        <dbReference type="ARBA" id="ARBA00022989"/>
    </source>
</evidence>
<dbReference type="PANTHER" id="PTHR24064">
    <property type="entry name" value="SOLUTE CARRIER FAMILY 22 MEMBER"/>
    <property type="match status" value="1"/>
</dbReference>
<feature type="transmembrane region" description="Helical" evidence="5">
    <location>
        <begin position="216"/>
        <end position="237"/>
    </location>
</feature>
<dbReference type="SUPFAM" id="SSF103473">
    <property type="entry name" value="MFS general substrate transporter"/>
    <property type="match status" value="1"/>
</dbReference>
<dbReference type="Gene3D" id="1.20.1250.20">
    <property type="entry name" value="MFS general substrate transporter like domains"/>
    <property type="match status" value="1"/>
</dbReference>
<dbReference type="EnsemblMetazoa" id="XM_014395440.2">
    <property type="protein sequence ID" value="XP_014250926.1"/>
    <property type="gene ID" value="LOC106667482"/>
</dbReference>
<feature type="transmembrane region" description="Helical" evidence="5">
    <location>
        <begin position="133"/>
        <end position="150"/>
    </location>
</feature>
<feature type="transmembrane region" description="Helical" evidence="5">
    <location>
        <begin position="413"/>
        <end position="436"/>
    </location>
</feature>
<dbReference type="PROSITE" id="PS50850">
    <property type="entry name" value="MFS"/>
    <property type="match status" value="1"/>
</dbReference>
<feature type="transmembrane region" description="Helical" evidence="5">
    <location>
        <begin position="243"/>
        <end position="263"/>
    </location>
</feature>
<dbReference type="InterPro" id="IPR005828">
    <property type="entry name" value="MFS_sugar_transport-like"/>
</dbReference>
<feature type="transmembrane region" description="Helical" evidence="5">
    <location>
        <begin position="187"/>
        <end position="204"/>
    </location>
</feature>
<feature type="transmembrane region" description="Helical" evidence="5">
    <location>
        <begin position="331"/>
        <end position="348"/>
    </location>
</feature>
<dbReference type="GO" id="GO:0022857">
    <property type="term" value="F:transmembrane transporter activity"/>
    <property type="evidence" value="ECO:0007669"/>
    <property type="project" value="InterPro"/>
</dbReference>
<feature type="transmembrane region" description="Helical" evidence="5">
    <location>
        <begin position="448"/>
        <end position="470"/>
    </location>
</feature>
<feature type="transmembrane region" description="Helical" evidence="5">
    <location>
        <begin position="360"/>
        <end position="381"/>
    </location>
</feature>
<keyword evidence="8" id="KW-1185">Reference proteome</keyword>
<sequence>MPAQLKDDLDLLMGKLGEFGKYQCIQFLLHLLAALTAGVHMLSLVTVAAVPEHRCAIPDLADGTAMWNATEVHRWIPQTAQGVFDSCTIRNPLTNVTSLCDQWVFSDMYYKTSRAIEWEFVCAQRWKGAVSQSAYMFGVFFGAVTLGSLADSYGRKTIFYISAILQLFFGVSVAFVTNFYVFLVNSFFYGMFGSAGSYITAFVLSMELVGPTKRTICGITFQATFAVGIMLVAFWGYLISNYVTLQMVYGLHSLLLIGHWWLMDESPRWLWSRGKISQSVDIVAKAVKMNTGETIEKSYFISRGKAKSHQSKLETAGLRDMFRKPFMRKKTLNLSLNWFANSLAYYSLSLNVGVLEGNPFLILFVMGLIEIPGYLLTMYLLDKTGRRCSICSFMIIGATACLITAVLPSDWSFFATCVVFAGKFCIACSFAIIYNYSAEIFPTVLRNTGLGFGSMCARFSATLTPLITLLDSFDKRVPTVVFASVTLLSGFLTMFLPETLGQPMPQSLQDGETFGKGDTVFTTGCLPMFKKSKSDDEVEIKLNAQP</sequence>
<dbReference type="Pfam" id="PF00083">
    <property type="entry name" value="Sugar_tr"/>
    <property type="match status" value="1"/>
</dbReference>
<evidence type="ECO:0000256" key="2">
    <source>
        <dbReference type="ARBA" id="ARBA00022692"/>
    </source>
</evidence>
<dbReference type="GO" id="GO:0016020">
    <property type="term" value="C:membrane"/>
    <property type="evidence" value="ECO:0007669"/>
    <property type="project" value="UniProtKB-SubCell"/>
</dbReference>
<dbReference type="OMA" id="FLGHWWW"/>
<evidence type="ECO:0000259" key="6">
    <source>
        <dbReference type="PROSITE" id="PS50850"/>
    </source>
</evidence>